<feature type="compositionally biased region" description="Basic and acidic residues" evidence="3">
    <location>
        <begin position="81"/>
        <end position="91"/>
    </location>
</feature>
<organism evidence="4">
    <name type="scientific">Salix viminalis</name>
    <name type="common">Common osier</name>
    <name type="synonym">Basket willow</name>
    <dbReference type="NCBI Taxonomy" id="40686"/>
    <lineage>
        <taxon>Eukaryota</taxon>
        <taxon>Viridiplantae</taxon>
        <taxon>Streptophyta</taxon>
        <taxon>Embryophyta</taxon>
        <taxon>Tracheophyta</taxon>
        <taxon>Spermatophyta</taxon>
        <taxon>Magnoliopsida</taxon>
        <taxon>eudicotyledons</taxon>
        <taxon>Gunneridae</taxon>
        <taxon>Pentapetalae</taxon>
        <taxon>rosids</taxon>
        <taxon>fabids</taxon>
        <taxon>Malpighiales</taxon>
        <taxon>Salicaceae</taxon>
        <taxon>Saliceae</taxon>
        <taxon>Salix</taxon>
    </lineage>
</organism>
<feature type="coiled-coil region" evidence="2">
    <location>
        <begin position="336"/>
        <end position="363"/>
    </location>
</feature>
<feature type="compositionally biased region" description="Polar residues" evidence="3">
    <location>
        <begin position="58"/>
        <end position="70"/>
    </location>
</feature>
<evidence type="ECO:0000256" key="2">
    <source>
        <dbReference type="SAM" id="Coils"/>
    </source>
</evidence>
<feature type="compositionally biased region" description="Low complexity" evidence="3">
    <location>
        <begin position="97"/>
        <end position="121"/>
    </location>
</feature>
<dbReference type="Pfam" id="PF04484">
    <property type="entry name" value="QWRF"/>
    <property type="match status" value="1"/>
</dbReference>
<evidence type="ECO:0000256" key="1">
    <source>
        <dbReference type="ARBA" id="ARBA00010016"/>
    </source>
</evidence>
<dbReference type="GO" id="GO:0005737">
    <property type="term" value="C:cytoplasm"/>
    <property type="evidence" value="ECO:0007669"/>
    <property type="project" value="TreeGrafter"/>
</dbReference>
<dbReference type="AlphaFoldDB" id="A0A6N2KQX2"/>
<dbReference type="GO" id="GO:0051225">
    <property type="term" value="P:spindle assembly"/>
    <property type="evidence" value="ECO:0007669"/>
    <property type="project" value="TreeGrafter"/>
</dbReference>
<dbReference type="PANTHER" id="PTHR31807:SF27">
    <property type="entry name" value="QWRF MOTIF-CONTAINING PROTEIN 7"/>
    <property type="match status" value="1"/>
</dbReference>
<name>A0A6N2KQX2_SALVM</name>
<gene>
    <name evidence="4" type="ORF">SVIM_LOCUS125632</name>
</gene>
<reference evidence="4" key="1">
    <citation type="submission" date="2019-03" db="EMBL/GenBank/DDBJ databases">
        <authorList>
            <person name="Mank J."/>
            <person name="Almeida P."/>
        </authorList>
    </citation>
    <scope>NUCLEOTIDE SEQUENCE</scope>
    <source>
        <strain evidence="4">78183</strain>
    </source>
</reference>
<evidence type="ECO:0008006" key="5">
    <source>
        <dbReference type="Google" id="ProtNLM"/>
    </source>
</evidence>
<dbReference type="PANTHER" id="PTHR31807">
    <property type="entry name" value="AUGMIN FAMILY MEMBER"/>
    <property type="match status" value="1"/>
</dbReference>
<evidence type="ECO:0000256" key="3">
    <source>
        <dbReference type="SAM" id="MobiDB-lite"/>
    </source>
</evidence>
<feature type="compositionally biased region" description="Low complexity" evidence="3">
    <location>
        <begin position="30"/>
        <end position="52"/>
    </location>
</feature>
<proteinExistence type="inferred from homology"/>
<feature type="region of interest" description="Disordered" evidence="3">
    <location>
        <begin position="1"/>
        <end position="157"/>
    </location>
</feature>
<dbReference type="InterPro" id="IPR007573">
    <property type="entry name" value="QWRF"/>
</dbReference>
<comment type="similarity">
    <text evidence="1">Belongs to the QWRF family.</text>
</comment>
<dbReference type="GO" id="GO:0008017">
    <property type="term" value="F:microtubule binding"/>
    <property type="evidence" value="ECO:0007669"/>
    <property type="project" value="TreeGrafter"/>
</dbReference>
<keyword evidence="2" id="KW-0175">Coiled coil</keyword>
<evidence type="ECO:0000313" key="4">
    <source>
        <dbReference type="EMBL" id="VFU30984.1"/>
    </source>
</evidence>
<protein>
    <recommendedName>
        <fullName evidence="5">QWRF motif-containing protein 7</fullName>
    </recommendedName>
</protein>
<accession>A0A6N2KQX2</accession>
<sequence length="392" mass="43945">MEYPLTRSRRQPPAPLPPSPSLIRSRSEAENNSSSSTTSQRLVNSRSKSTTRSRNENVKPSCNNTAGTFSTKRHKKQPTSQHKESGGKDGFAKFLHRSNASSRSNSAAIKRPKSSSGSSQSAWALSPGRSPVFPTPESSPGMGGDKRGKVKGNGGGGGGAMNSVLRYFKQKKVNPIQEEEYHRFRVLYNRLLQWRFVNARADSSMSYVKTVAEDKLFHVWLRIIKTRNIMLEKRIQIRKLKHEIKLCQVMNPQMKLLNEWGKLEGKNLEAVGRLTRKLTALSFKLPLEDDVKGDVESVSIAMSNAAQVMDSIEGTINKFLSQWQTVQQVEKILFLVTELSTTLENQNERLEEMEKAVIVAAKLVAWEKSVRAHLLQVGLDLEEEEEAVSSHD</sequence>
<dbReference type="EMBL" id="CAADRP010000668">
    <property type="protein sequence ID" value="VFU30984.1"/>
    <property type="molecule type" value="Genomic_DNA"/>
</dbReference>
<dbReference type="GO" id="GO:0005880">
    <property type="term" value="C:nuclear microtubule"/>
    <property type="evidence" value="ECO:0007669"/>
    <property type="project" value="TreeGrafter"/>
</dbReference>